<dbReference type="GeneID" id="85007058"/>
<dbReference type="eggNOG" id="COG1020">
    <property type="taxonomic scope" value="Bacteria"/>
</dbReference>
<dbReference type="GO" id="GO:0005737">
    <property type="term" value="C:cytoplasm"/>
    <property type="evidence" value="ECO:0007669"/>
    <property type="project" value="TreeGrafter"/>
</dbReference>
<dbReference type="InterPro" id="IPR000873">
    <property type="entry name" value="AMP-dep_synth/lig_dom"/>
</dbReference>
<dbReference type="PROSITE" id="PS50075">
    <property type="entry name" value="CARRIER"/>
    <property type="match status" value="1"/>
</dbReference>
<evidence type="ECO:0000313" key="3">
    <source>
        <dbReference type="EMBL" id="EEZ61780.1"/>
    </source>
</evidence>
<dbReference type="HOGENOM" id="CLU_000022_2_4_11"/>
<dbReference type="Gene3D" id="3.30.559.30">
    <property type="entry name" value="Nonribosomal peptide synthetase, condensation domain"/>
    <property type="match status" value="1"/>
</dbReference>
<dbReference type="PROSITE" id="PS00455">
    <property type="entry name" value="AMP_BINDING"/>
    <property type="match status" value="1"/>
</dbReference>
<dbReference type="GO" id="GO:0044550">
    <property type="term" value="P:secondary metabolite biosynthetic process"/>
    <property type="evidence" value="ECO:0007669"/>
    <property type="project" value="TreeGrafter"/>
</dbReference>
<dbReference type="GO" id="GO:0031177">
    <property type="term" value="F:phosphopantetheine binding"/>
    <property type="evidence" value="ECO:0007669"/>
    <property type="project" value="TreeGrafter"/>
</dbReference>
<dbReference type="SUPFAM" id="SSF56801">
    <property type="entry name" value="Acetyl-CoA synthetase-like"/>
    <property type="match status" value="1"/>
</dbReference>
<dbReference type="SUPFAM" id="SSF47336">
    <property type="entry name" value="ACP-like"/>
    <property type="match status" value="1"/>
</dbReference>
<dbReference type="GO" id="GO:0008610">
    <property type="term" value="P:lipid biosynthetic process"/>
    <property type="evidence" value="ECO:0007669"/>
    <property type="project" value="UniProtKB-ARBA"/>
</dbReference>
<dbReference type="Gene3D" id="3.30.559.10">
    <property type="entry name" value="Chloramphenicol acetyltransferase-like domain"/>
    <property type="match status" value="1"/>
</dbReference>
<comment type="cofactor">
    <cofactor evidence="1">
        <name>pantetheine 4'-phosphate</name>
        <dbReference type="ChEBI" id="CHEBI:47942"/>
    </cofactor>
</comment>
<dbReference type="Pfam" id="PF00501">
    <property type="entry name" value="AMP-binding"/>
    <property type="match status" value="1"/>
</dbReference>
<evidence type="ECO:0000259" key="2">
    <source>
        <dbReference type="PROSITE" id="PS50075"/>
    </source>
</evidence>
<dbReference type="SUPFAM" id="SSF52777">
    <property type="entry name" value="CoA-dependent acyltransferases"/>
    <property type="match status" value="2"/>
</dbReference>
<reference evidence="3" key="1">
    <citation type="submission" date="2009-10" db="EMBL/GenBank/DDBJ databases">
        <authorList>
            <person name="Weinstock G."/>
            <person name="Sodergren E."/>
            <person name="Clifton S."/>
            <person name="Fulton L."/>
            <person name="Fulton B."/>
            <person name="Courtney L."/>
            <person name="Fronick C."/>
            <person name="Harrison M."/>
            <person name="Strong C."/>
            <person name="Farmer C."/>
            <person name="Delahaunty K."/>
            <person name="Markovic C."/>
            <person name="Hall O."/>
            <person name="Minx P."/>
            <person name="Tomlinson C."/>
            <person name="Mitreva M."/>
            <person name="Nelson J."/>
            <person name="Hou S."/>
            <person name="Wollam A."/>
            <person name="Pepin K.H."/>
            <person name="Johnson M."/>
            <person name="Bhonagiri V."/>
            <person name="Nash W.E."/>
            <person name="Warren W."/>
            <person name="Chinwalla A."/>
            <person name="Mardis E.R."/>
            <person name="Wilson R.K."/>
        </authorList>
    </citation>
    <scope>NUCLEOTIDE SEQUENCE [LARGE SCALE GENOMIC DNA]</scope>
    <source>
        <strain evidence="3">ATCC 700122</strain>
    </source>
</reference>
<dbReference type="OrthoDB" id="2472181at2"/>
<organism evidence="3 4">
    <name type="scientific">Slackia exigua (strain ATCC 700122 / DSM 15923 / CIP 105133 / JCM 11022 / KCTC 5966 / S-7)</name>
    <dbReference type="NCBI Taxonomy" id="649764"/>
    <lineage>
        <taxon>Bacteria</taxon>
        <taxon>Bacillati</taxon>
        <taxon>Actinomycetota</taxon>
        <taxon>Coriobacteriia</taxon>
        <taxon>Eggerthellales</taxon>
        <taxon>Eggerthellaceae</taxon>
        <taxon>Slackia</taxon>
    </lineage>
</organism>
<dbReference type="EMBL" id="ACUX02000005">
    <property type="protein sequence ID" value="EEZ61780.1"/>
    <property type="molecule type" value="Genomic_DNA"/>
</dbReference>
<dbReference type="InterPro" id="IPR036736">
    <property type="entry name" value="ACP-like_sf"/>
</dbReference>
<dbReference type="Proteomes" id="UP000006001">
    <property type="component" value="Unassembled WGS sequence"/>
</dbReference>
<dbReference type="GO" id="GO:0043041">
    <property type="term" value="P:amino acid activation for nonribosomal peptide biosynthetic process"/>
    <property type="evidence" value="ECO:0007669"/>
    <property type="project" value="TreeGrafter"/>
</dbReference>
<dbReference type="Gene3D" id="3.30.300.30">
    <property type="match status" value="1"/>
</dbReference>
<dbReference type="Pfam" id="PF00668">
    <property type="entry name" value="Condensation"/>
    <property type="match status" value="1"/>
</dbReference>
<dbReference type="InterPro" id="IPR023213">
    <property type="entry name" value="CAT-like_dom_sf"/>
</dbReference>
<feature type="domain" description="Carrier" evidence="2">
    <location>
        <begin position="971"/>
        <end position="1046"/>
    </location>
</feature>
<keyword evidence="4" id="KW-1185">Reference proteome</keyword>
<dbReference type="RefSeq" id="WP_006361666.1">
    <property type="nucleotide sequence ID" value="NZ_GG700630.1"/>
</dbReference>
<evidence type="ECO:0000256" key="1">
    <source>
        <dbReference type="ARBA" id="ARBA00001957"/>
    </source>
</evidence>
<protein>
    <submittedName>
        <fullName evidence="3">AMP-binding enzyme</fullName>
    </submittedName>
</protein>
<dbReference type="AlphaFoldDB" id="D0WF96"/>
<proteinExistence type="predicted"/>
<dbReference type="PANTHER" id="PTHR45527">
    <property type="entry name" value="NONRIBOSOMAL PEPTIDE SYNTHETASE"/>
    <property type="match status" value="1"/>
</dbReference>
<dbReference type="PANTHER" id="PTHR45527:SF1">
    <property type="entry name" value="FATTY ACID SYNTHASE"/>
    <property type="match status" value="1"/>
</dbReference>
<gene>
    <name evidence="3" type="ORF">HMPREF0762_00414</name>
</gene>
<dbReference type="Pfam" id="PF00550">
    <property type="entry name" value="PP-binding"/>
    <property type="match status" value="1"/>
</dbReference>
<comment type="caution">
    <text evidence="3">The sequence shown here is derived from an EMBL/GenBank/DDBJ whole genome shotgun (WGS) entry which is preliminary data.</text>
</comment>
<dbReference type="STRING" id="649764.HMPREF0762_00414"/>
<dbReference type="InterPro" id="IPR045851">
    <property type="entry name" value="AMP-bd_C_sf"/>
</dbReference>
<dbReference type="GO" id="GO:0003824">
    <property type="term" value="F:catalytic activity"/>
    <property type="evidence" value="ECO:0007669"/>
    <property type="project" value="InterPro"/>
</dbReference>
<accession>D0WF96</accession>
<sequence>MLGESIERIAFTPLQESYALQRQSRTDQGPAPDRELYELFCSSFDAGRFECALEELCRTHPMLTAVFSVDEGFQQVGTKGAVPIVYHDVEGSHDKSSEQVENLKQKVFSERAPQETALQAVHVVRFSDGSASILTLTDGIGMDGESQHIMVRDLGMLYQGDQVEEECPFGRFVDYLNTAHDAAETERARGFWKGAVPVEAEGFALTRCAPPIQSAETVRIAHAIGWDERARFEEVARGRGLTSFALLLSLYLRVLDRYSEAPSFLLLMPRSLRPYELEGIENTVGMCADFFVYPWQAANGPETLGETADRVQGTLWDLQDHAALSGPDTVRLLQERKGAPIALPWSFTAVLPGGESASFAPFSLKSVRVETASLDVETLVLGGEDGFDILTTYRPDRVDGDLLERVIRRFFDLVRSVCDDAGVLDVEELGLGSDEQAVVDSANGDESDAGPALADLLLESVRAHWDEPAIIAEGRAHSYGEVWACAAQIAEDLLAWKRDACGLRIGILMEKGLRQIEVALGVVFAGIAYMPIEATLPVDGIAWCIEHAQVNLIVADRSLQEKVASIGVPVIDGNRWDGSLGSSIAEAWAAKASTWSPAVLNDPDGAAVIINTSGTTGYPKSVLLGEAGIVNCLVHSRERFALDSGVSWRALAVTSFCHDMSLFDYLGMLALGGSTVVPDSQRVRDQRYLASLICDYGVNFWNSVPALFEMALASESSEAKRALGHLKRVVLGGDWIRLATAEAALSLSDEVRAFSVGGPTETTIWNISHPIEREDIERGFVPYGRPFPNAKYHLLDGRLRECPLGVAGTMFIEGVGVATGYAGDPEQTALRFRTVRRARMFESGDRGVRLPDGSIRFMGRADNQVKVHGKRIELGGIERRVTELSSIEASCCVLHRETGRIALFYVGSPAPAEVRSVLESRLIDYMVPAYIVALEALPLTYNGKPDRKALAEWKVGVGRGQSEEACCRAATEGALVEEQVCSLLAETLHLDRVAPDDNYYFIGGDSVAAMQFISKLYRSMGVELEVYDVLNNPIVADWIPLVEERLAARNEDSGDDFVLATCRAHLPDKDIGDATSLVEMGGNEQDALALASAFGLTWFEVLALPWPDCWRRARDAHEARR</sequence>
<dbReference type="InterPro" id="IPR009081">
    <property type="entry name" value="PP-bd_ACP"/>
</dbReference>
<dbReference type="InterPro" id="IPR001242">
    <property type="entry name" value="Condensation_dom"/>
</dbReference>
<dbReference type="InterPro" id="IPR042099">
    <property type="entry name" value="ANL_N_sf"/>
</dbReference>
<evidence type="ECO:0000313" key="4">
    <source>
        <dbReference type="Proteomes" id="UP000006001"/>
    </source>
</evidence>
<name>D0WF96_SLAES</name>
<dbReference type="InterPro" id="IPR020845">
    <property type="entry name" value="AMP-binding_CS"/>
</dbReference>
<dbReference type="Gene3D" id="1.10.1200.10">
    <property type="entry name" value="ACP-like"/>
    <property type="match status" value="1"/>
</dbReference>
<dbReference type="Gene3D" id="3.40.50.12780">
    <property type="entry name" value="N-terminal domain of ligase-like"/>
    <property type="match status" value="1"/>
</dbReference>